<evidence type="ECO:0000313" key="2">
    <source>
        <dbReference type="Proteomes" id="UP000821845"/>
    </source>
</evidence>
<name>A0ACB7RR57_HYAAI</name>
<evidence type="ECO:0000313" key="1">
    <source>
        <dbReference type="EMBL" id="KAH6924186.1"/>
    </source>
</evidence>
<comment type="caution">
    <text evidence="1">The sequence shown here is derived from an EMBL/GenBank/DDBJ whole genome shotgun (WGS) entry which is preliminary data.</text>
</comment>
<accession>A0ACB7RR57</accession>
<organism evidence="1 2">
    <name type="scientific">Hyalomma asiaticum</name>
    <name type="common">Tick</name>
    <dbReference type="NCBI Taxonomy" id="266040"/>
    <lineage>
        <taxon>Eukaryota</taxon>
        <taxon>Metazoa</taxon>
        <taxon>Ecdysozoa</taxon>
        <taxon>Arthropoda</taxon>
        <taxon>Chelicerata</taxon>
        <taxon>Arachnida</taxon>
        <taxon>Acari</taxon>
        <taxon>Parasitiformes</taxon>
        <taxon>Ixodida</taxon>
        <taxon>Ixodoidea</taxon>
        <taxon>Ixodidae</taxon>
        <taxon>Hyalomminae</taxon>
        <taxon>Hyalomma</taxon>
    </lineage>
</organism>
<reference evidence="1" key="1">
    <citation type="submission" date="2020-05" db="EMBL/GenBank/DDBJ databases">
        <title>Large-scale comparative analyses of tick genomes elucidate their genetic diversity and vector capacities.</title>
        <authorList>
            <person name="Jia N."/>
            <person name="Wang J."/>
            <person name="Shi W."/>
            <person name="Du L."/>
            <person name="Sun Y."/>
            <person name="Zhan W."/>
            <person name="Jiang J."/>
            <person name="Wang Q."/>
            <person name="Zhang B."/>
            <person name="Ji P."/>
            <person name="Sakyi L.B."/>
            <person name="Cui X."/>
            <person name="Yuan T."/>
            <person name="Jiang B."/>
            <person name="Yang W."/>
            <person name="Lam T.T.-Y."/>
            <person name="Chang Q."/>
            <person name="Ding S."/>
            <person name="Wang X."/>
            <person name="Zhu J."/>
            <person name="Ruan X."/>
            <person name="Zhao L."/>
            <person name="Wei J."/>
            <person name="Que T."/>
            <person name="Du C."/>
            <person name="Cheng J."/>
            <person name="Dai P."/>
            <person name="Han X."/>
            <person name="Huang E."/>
            <person name="Gao Y."/>
            <person name="Liu J."/>
            <person name="Shao H."/>
            <person name="Ye R."/>
            <person name="Li L."/>
            <person name="Wei W."/>
            <person name="Wang X."/>
            <person name="Wang C."/>
            <person name="Yang T."/>
            <person name="Huo Q."/>
            <person name="Li W."/>
            <person name="Guo W."/>
            <person name="Chen H."/>
            <person name="Zhou L."/>
            <person name="Ni X."/>
            <person name="Tian J."/>
            <person name="Zhou Y."/>
            <person name="Sheng Y."/>
            <person name="Liu T."/>
            <person name="Pan Y."/>
            <person name="Xia L."/>
            <person name="Li J."/>
            <person name="Zhao F."/>
            <person name="Cao W."/>
        </authorList>
    </citation>
    <scope>NUCLEOTIDE SEQUENCE</scope>
    <source>
        <strain evidence="1">Hyas-2018</strain>
    </source>
</reference>
<proteinExistence type="predicted"/>
<gene>
    <name evidence="1" type="ORF">HPB50_013480</name>
</gene>
<protein>
    <submittedName>
        <fullName evidence="1">Uncharacterized protein</fullName>
    </submittedName>
</protein>
<keyword evidence="2" id="KW-1185">Reference proteome</keyword>
<dbReference type="EMBL" id="CM023488">
    <property type="protein sequence ID" value="KAH6924186.1"/>
    <property type="molecule type" value="Genomic_DNA"/>
</dbReference>
<dbReference type="Proteomes" id="UP000821845">
    <property type="component" value="Chromosome 8"/>
</dbReference>
<sequence>MAGHCEFATWTNMWRIGVIDFRLGRQPKSSYPVNAATTLRRWRRPRFPPTSTILPQIRSQGQAILKPAECRLQNEANRTAPGDLSAAVSPVGNVKAPATRAVGCKGKASTKWKLHSMLKPAFDDYVIIINTRERISLQEAFTETAYGLDISAYLGLEQARATSVLTSRDQSIIIVQTAGINQGGRPTHRGLCNEHREETVGPIPPTHNCAAEFRTPKTAAQKGWKKKMAPKKKSHHPGLPSNQPRREPSKPTSWHHHLEVLKPTVGSVVPTGRSGETNGAAVQQGWGSGHCHRKRTSGEQLGRGCFFLPAFSLLRRVAPRKLR</sequence>